<evidence type="ECO:0000313" key="2">
    <source>
        <dbReference type="Proteomes" id="UP000008144"/>
    </source>
</evidence>
<dbReference type="Gene3D" id="3.80.10.10">
    <property type="entry name" value="Ribonuclease Inhibitor"/>
    <property type="match status" value="1"/>
</dbReference>
<dbReference type="Ensembl" id="ENSCINT00000009976.3">
    <property type="protein sequence ID" value="ENSCINP00000009976.3"/>
    <property type="gene ID" value="ENSCING00000004822.3"/>
</dbReference>
<name>F6R976_CIOIN</name>
<reference evidence="2" key="1">
    <citation type="journal article" date="2002" name="Science">
        <title>The draft genome of Ciona intestinalis: insights into chordate and vertebrate origins.</title>
        <authorList>
            <person name="Dehal P."/>
            <person name="Satou Y."/>
            <person name="Campbell R.K."/>
            <person name="Chapman J."/>
            <person name="Degnan B."/>
            <person name="De Tomaso A."/>
            <person name="Davidson B."/>
            <person name="Di Gregorio A."/>
            <person name="Gelpke M."/>
            <person name="Goodstein D.M."/>
            <person name="Harafuji N."/>
            <person name="Hastings K.E."/>
            <person name="Ho I."/>
            <person name="Hotta K."/>
            <person name="Huang W."/>
            <person name="Kawashima T."/>
            <person name="Lemaire P."/>
            <person name="Martinez D."/>
            <person name="Meinertzhagen I.A."/>
            <person name="Necula S."/>
            <person name="Nonaka M."/>
            <person name="Putnam N."/>
            <person name="Rash S."/>
            <person name="Saiga H."/>
            <person name="Satake M."/>
            <person name="Terry A."/>
            <person name="Yamada L."/>
            <person name="Wang H.G."/>
            <person name="Awazu S."/>
            <person name="Azumi K."/>
            <person name="Boore J."/>
            <person name="Branno M."/>
            <person name="Chin-Bow S."/>
            <person name="DeSantis R."/>
            <person name="Doyle S."/>
            <person name="Francino P."/>
            <person name="Keys D.N."/>
            <person name="Haga S."/>
            <person name="Hayashi H."/>
            <person name="Hino K."/>
            <person name="Imai K.S."/>
            <person name="Inaba K."/>
            <person name="Kano S."/>
            <person name="Kobayashi K."/>
            <person name="Kobayashi M."/>
            <person name="Lee B.I."/>
            <person name="Makabe K.W."/>
            <person name="Manohar C."/>
            <person name="Matassi G."/>
            <person name="Medina M."/>
            <person name="Mochizuki Y."/>
            <person name="Mount S."/>
            <person name="Morishita T."/>
            <person name="Miura S."/>
            <person name="Nakayama A."/>
            <person name="Nishizaka S."/>
            <person name="Nomoto H."/>
            <person name="Ohta F."/>
            <person name="Oishi K."/>
            <person name="Rigoutsos I."/>
            <person name="Sano M."/>
            <person name="Sasaki A."/>
            <person name="Sasakura Y."/>
            <person name="Shoguchi E."/>
            <person name="Shin-i T."/>
            <person name="Spagnuolo A."/>
            <person name="Stainier D."/>
            <person name="Suzuki M.M."/>
            <person name="Tassy O."/>
            <person name="Takatori N."/>
            <person name="Tokuoka M."/>
            <person name="Yagi K."/>
            <person name="Yoshizaki F."/>
            <person name="Wada S."/>
            <person name="Zhang C."/>
            <person name="Hyatt P.D."/>
            <person name="Larimer F."/>
            <person name="Detter C."/>
            <person name="Doggett N."/>
            <person name="Glavina T."/>
            <person name="Hawkins T."/>
            <person name="Richardson P."/>
            <person name="Lucas S."/>
            <person name="Kohara Y."/>
            <person name="Levine M."/>
            <person name="Satoh N."/>
            <person name="Rokhsar D.S."/>
        </authorList>
    </citation>
    <scope>NUCLEOTIDE SEQUENCE [LARGE SCALE GENOMIC DNA]</scope>
</reference>
<dbReference type="InterPro" id="IPR001611">
    <property type="entry name" value="Leu-rich_rpt"/>
</dbReference>
<dbReference type="SUPFAM" id="SSF52058">
    <property type="entry name" value="L domain-like"/>
    <property type="match status" value="1"/>
</dbReference>
<dbReference type="InParanoid" id="F6R976"/>
<dbReference type="AlphaFoldDB" id="F6R976"/>
<protein>
    <submittedName>
        <fullName evidence="1">Uncharacterized protein</fullName>
    </submittedName>
</protein>
<dbReference type="Proteomes" id="UP000008144">
    <property type="component" value="Chromosome 1"/>
</dbReference>
<keyword evidence="2" id="KW-1185">Reference proteome</keyword>
<dbReference type="HOGENOM" id="CLU_1109110_0_0_1"/>
<evidence type="ECO:0000313" key="1">
    <source>
        <dbReference type="Ensembl" id="ENSCINP00000009976.3"/>
    </source>
</evidence>
<organism evidence="1 2">
    <name type="scientific">Ciona intestinalis</name>
    <name type="common">Transparent sea squirt</name>
    <name type="synonym">Ascidia intestinalis</name>
    <dbReference type="NCBI Taxonomy" id="7719"/>
    <lineage>
        <taxon>Eukaryota</taxon>
        <taxon>Metazoa</taxon>
        <taxon>Chordata</taxon>
        <taxon>Tunicata</taxon>
        <taxon>Ascidiacea</taxon>
        <taxon>Phlebobranchia</taxon>
        <taxon>Cionidae</taxon>
        <taxon>Ciona</taxon>
    </lineage>
</organism>
<accession>F6R976</accession>
<sequence length="251" mass="27937">MCMDINSTDIGEYIVNGSPVLYKLNSSSVATNATFQTAHTVAGVVSYVRPLGSTGVTRASVVRITEQLVDFIWRWLKVKWKENECSQPDDRLNAKYDCYPSFKDNGGNNSLCLCARGWKNERGHCKTATSEGLRNCVWDKTEKMMTCTGGIMSESALSSPVEMGLDTTVLPGSTKHLSFLSHEIKDGVELQEVLRHLPNLKSLEVEHANLQTLSISTFQGNPLLQRLSLSNNNLSRINEDLLIRQRNLLSL</sequence>
<dbReference type="Pfam" id="PF13855">
    <property type="entry name" value="LRR_8"/>
    <property type="match status" value="1"/>
</dbReference>
<reference evidence="1" key="3">
    <citation type="submission" date="2025-08" db="UniProtKB">
        <authorList>
            <consortium name="Ensembl"/>
        </authorList>
    </citation>
    <scope>IDENTIFICATION</scope>
</reference>
<reference evidence="1" key="4">
    <citation type="submission" date="2025-09" db="UniProtKB">
        <authorList>
            <consortium name="Ensembl"/>
        </authorList>
    </citation>
    <scope>IDENTIFICATION</scope>
</reference>
<proteinExistence type="predicted"/>
<dbReference type="InterPro" id="IPR032675">
    <property type="entry name" value="LRR_dom_sf"/>
</dbReference>
<reference evidence="1" key="2">
    <citation type="journal article" date="2008" name="Genome Biol.">
        <title>Improved genome assembly and evidence-based global gene model set for the chordate Ciona intestinalis: new insight into intron and operon populations.</title>
        <authorList>
            <person name="Satou Y."/>
            <person name="Mineta K."/>
            <person name="Ogasawara M."/>
            <person name="Sasakura Y."/>
            <person name="Shoguchi E."/>
            <person name="Ueno K."/>
            <person name="Yamada L."/>
            <person name="Matsumoto J."/>
            <person name="Wasserscheid J."/>
            <person name="Dewar K."/>
            <person name="Wiley G.B."/>
            <person name="Macmil S.L."/>
            <person name="Roe B.A."/>
            <person name="Zeller R.W."/>
            <person name="Hastings K.E."/>
            <person name="Lemaire P."/>
            <person name="Lindquist E."/>
            <person name="Endo T."/>
            <person name="Hotta K."/>
            <person name="Inaba K."/>
        </authorList>
    </citation>
    <scope>NUCLEOTIDE SEQUENCE [LARGE SCALE GENOMIC DNA]</scope>
    <source>
        <strain evidence="1">wild type</strain>
    </source>
</reference>
<dbReference type="EMBL" id="EAAA01000074">
    <property type="status" value="NOT_ANNOTATED_CDS"/>
    <property type="molecule type" value="Genomic_DNA"/>
</dbReference>